<dbReference type="InterPro" id="IPR016181">
    <property type="entry name" value="Acyl_CoA_acyltransferase"/>
</dbReference>
<sequence length="180" mass="20959">MKKENTPLLETPRLILRKFTRDDLQDLYLIYSDETVNTFLPWFPFQTMLEAEAFFCGELESEYKKEVAYRYAIVYKPEKRAVGYVSLCGVDGARACGDLGYGLRKEYWNRGIVTEAAGAVLARLKENGFRYITATHDIHNPASGEVMKKIGMKYCYSYAEQWQPKDVRVIFNLYRIDFVK</sequence>
<protein>
    <submittedName>
        <fullName evidence="2">GNAT family N-acetyltransferase</fullName>
    </submittedName>
</protein>
<name>A0A9D1NGR3_9FIRM</name>
<evidence type="ECO:0000259" key="1">
    <source>
        <dbReference type="PROSITE" id="PS51186"/>
    </source>
</evidence>
<evidence type="ECO:0000313" key="3">
    <source>
        <dbReference type="Proteomes" id="UP000886743"/>
    </source>
</evidence>
<dbReference type="InterPro" id="IPR000182">
    <property type="entry name" value="GNAT_dom"/>
</dbReference>
<dbReference type="SUPFAM" id="SSF55729">
    <property type="entry name" value="Acyl-CoA N-acyltransferases (Nat)"/>
    <property type="match status" value="1"/>
</dbReference>
<dbReference type="Proteomes" id="UP000886743">
    <property type="component" value="Unassembled WGS sequence"/>
</dbReference>
<dbReference type="EMBL" id="DVOF01000086">
    <property type="protein sequence ID" value="HIV02526.1"/>
    <property type="molecule type" value="Genomic_DNA"/>
</dbReference>
<reference evidence="2" key="2">
    <citation type="journal article" date="2021" name="PeerJ">
        <title>Extensive microbial diversity within the chicken gut microbiome revealed by metagenomics and culture.</title>
        <authorList>
            <person name="Gilroy R."/>
            <person name="Ravi A."/>
            <person name="Getino M."/>
            <person name="Pursley I."/>
            <person name="Horton D.L."/>
            <person name="Alikhan N.F."/>
            <person name="Baker D."/>
            <person name="Gharbi K."/>
            <person name="Hall N."/>
            <person name="Watson M."/>
            <person name="Adriaenssens E.M."/>
            <person name="Foster-Nyarko E."/>
            <person name="Jarju S."/>
            <person name="Secka A."/>
            <person name="Antonio M."/>
            <person name="Oren A."/>
            <person name="Chaudhuri R.R."/>
            <person name="La Ragione R."/>
            <person name="Hildebrand F."/>
            <person name="Pallen M.J."/>
        </authorList>
    </citation>
    <scope>NUCLEOTIDE SEQUENCE</scope>
    <source>
        <strain evidence="2">4920</strain>
    </source>
</reference>
<gene>
    <name evidence="2" type="ORF">IAC74_03045</name>
</gene>
<reference evidence="2" key="1">
    <citation type="submission" date="2020-10" db="EMBL/GenBank/DDBJ databases">
        <authorList>
            <person name="Gilroy R."/>
        </authorList>
    </citation>
    <scope>NUCLEOTIDE SEQUENCE</scope>
    <source>
        <strain evidence="2">4920</strain>
    </source>
</reference>
<evidence type="ECO:0000313" key="2">
    <source>
        <dbReference type="EMBL" id="HIV02526.1"/>
    </source>
</evidence>
<dbReference type="GO" id="GO:0016747">
    <property type="term" value="F:acyltransferase activity, transferring groups other than amino-acyl groups"/>
    <property type="evidence" value="ECO:0007669"/>
    <property type="project" value="InterPro"/>
</dbReference>
<dbReference type="Gene3D" id="3.40.630.30">
    <property type="match status" value="1"/>
</dbReference>
<dbReference type="PANTHER" id="PTHR43792:SF16">
    <property type="entry name" value="N-ACETYLTRANSFERASE DOMAIN-CONTAINING PROTEIN"/>
    <property type="match status" value="1"/>
</dbReference>
<comment type="caution">
    <text evidence="2">The sequence shown here is derived from an EMBL/GenBank/DDBJ whole genome shotgun (WGS) entry which is preliminary data.</text>
</comment>
<dbReference type="Pfam" id="PF13302">
    <property type="entry name" value="Acetyltransf_3"/>
    <property type="match status" value="1"/>
</dbReference>
<dbReference type="AlphaFoldDB" id="A0A9D1NGR3"/>
<feature type="domain" description="N-acetyltransferase" evidence="1">
    <location>
        <begin position="14"/>
        <end position="174"/>
    </location>
</feature>
<dbReference type="PANTHER" id="PTHR43792">
    <property type="entry name" value="GNAT FAMILY, PUTATIVE (AFU_ORTHOLOGUE AFUA_3G00765)-RELATED-RELATED"/>
    <property type="match status" value="1"/>
</dbReference>
<proteinExistence type="predicted"/>
<dbReference type="PROSITE" id="PS51186">
    <property type="entry name" value="GNAT"/>
    <property type="match status" value="1"/>
</dbReference>
<organism evidence="2 3">
    <name type="scientific">Candidatus Aphodoplasma excrementigallinarum</name>
    <dbReference type="NCBI Taxonomy" id="2840673"/>
    <lineage>
        <taxon>Bacteria</taxon>
        <taxon>Bacillati</taxon>
        <taxon>Bacillota</taxon>
        <taxon>Clostridia</taxon>
        <taxon>Eubacteriales</taxon>
        <taxon>Candidatus Aphodoplasma</taxon>
    </lineage>
</organism>
<accession>A0A9D1NGR3</accession>
<dbReference type="InterPro" id="IPR051531">
    <property type="entry name" value="N-acetyltransferase"/>
</dbReference>